<dbReference type="AlphaFoldDB" id="A0A392P4A7"/>
<evidence type="ECO:0000313" key="3">
    <source>
        <dbReference type="Proteomes" id="UP000265520"/>
    </source>
</evidence>
<feature type="domain" description="DUF7651" evidence="1">
    <location>
        <begin position="2"/>
        <end position="65"/>
    </location>
</feature>
<evidence type="ECO:0000259" key="1">
    <source>
        <dbReference type="Pfam" id="PF24663"/>
    </source>
</evidence>
<accession>A0A392P4A7</accession>
<dbReference type="InterPro" id="IPR056068">
    <property type="entry name" value="EMF2-like_DUF7651"/>
</dbReference>
<dbReference type="Pfam" id="PF24663">
    <property type="entry name" value="DUF7651"/>
    <property type="match status" value="1"/>
</dbReference>
<protein>
    <submittedName>
        <fullName evidence="2">Polycomb group protein EMBRYONIC FLOWER 2-like</fullName>
    </submittedName>
</protein>
<organism evidence="2 3">
    <name type="scientific">Trifolium medium</name>
    <dbReference type="NCBI Taxonomy" id="97028"/>
    <lineage>
        <taxon>Eukaryota</taxon>
        <taxon>Viridiplantae</taxon>
        <taxon>Streptophyta</taxon>
        <taxon>Embryophyta</taxon>
        <taxon>Tracheophyta</taxon>
        <taxon>Spermatophyta</taxon>
        <taxon>Magnoliopsida</taxon>
        <taxon>eudicotyledons</taxon>
        <taxon>Gunneridae</taxon>
        <taxon>Pentapetalae</taxon>
        <taxon>rosids</taxon>
        <taxon>fabids</taxon>
        <taxon>Fabales</taxon>
        <taxon>Fabaceae</taxon>
        <taxon>Papilionoideae</taxon>
        <taxon>50 kb inversion clade</taxon>
        <taxon>NPAAA clade</taxon>
        <taxon>Hologalegina</taxon>
        <taxon>IRL clade</taxon>
        <taxon>Trifolieae</taxon>
        <taxon>Trifolium</taxon>
    </lineage>
</organism>
<keyword evidence="3" id="KW-1185">Reference proteome</keyword>
<comment type="caution">
    <text evidence="2">The sequence shown here is derived from an EMBL/GenBank/DDBJ whole genome shotgun (WGS) entry which is preliminary data.</text>
</comment>
<proteinExistence type="predicted"/>
<sequence>MAWDSSPNFRWGQRAEIMTTLDLLPCILKYDVLNKGTTIKIQDLRNSEIVSTSKHVQIKISAEESRGTEKPLNYTNFRINVPSLSSSSSSSSSSRVIR</sequence>
<dbReference type="EMBL" id="LXQA010063322">
    <property type="protein sequence ID" value="MCI06858.1"/>
    <property type="molecule type" value="Genomic_DNA"/>
</dbReference>
<dbReference type="Proteomes" id="UP000265520">
    <property type="component" value="Unassembled WGS sequence"/>
</dbReference>
<name>A0A392P4A7_9FABA</name>
<evidence type="ECO:0000313" key="2">
    <source>
        <dbReference type="EMBL" id="MCI06858.1"/>
    </source>
</evidence>
<reference evidence="2 3" key="1">
    <citation type="journal article" date="2018" name="Front. Plant Sci.">
        <title>Red Clover (Trifolium pratense) and Zigzag Clover (T. medium) - A Picture of Genomic Similarities and Differences.</title>
        <authorList>
            <person name="Dluhosova J."/>
            <person name="Istvanek J."/>
            <person name="Nedelnik J."/>
            <person name="Repkova J."/>
        </authorList>
    </citation>
    <scope>NUCLEOTIDE SEQUENCE [LARGE SCALE GENOMIC DNA]</scope>
    <source>
        <strain evidence="3">cv. 10/8</strain>
        <tissue evidence="2">Leaf</tissue>
    </source>
</reference>